<dbReference type="AlphaFoldDB" id="A0AAN9PMR0"/>
<keyword evidence="1" id="KW-1133">Transmembrane helix</keyword>
<keyword evidence="1" id="KW-0812">Transmembrane</keyword>
<gene>
    <name evidence="2" type="ORF">VNO77_43235</name>
</gene>
<dbReference type="InterPro" id="IPR053258">
    <property type="entry name" value="Ca-permeable_cation_channel"/>
</dbReference>
<dbReference type="PANTHER" id="PTHR34115:SF17">
    <property type="entry name" value="PROTEIN, PUTATIVE-RELATED"/>
    <property type="match status" value="1"/>
</dbReference>
<dbReference type="EMBL" id="JAYMYQ010000011">
    <property type="protein sequence ID" value="KAK7305330.1"/>
    <property type="molecule type" value="Genomic_DNA"/>
</dbReference>
<evidence type="ECO:0000313" key="2">
    <source>
        <dbReference type="EMBL" id="KAK7305330.1"/>
    </source>
</evidence>
<name>A0AAN9PMR0_CANGL</name>
<evidence type="ECO:0000256" key="1">
    <source>
        <dbReference type="SAM" id="Phobius"/>
    </source>
</evidence>
<dbReference type="Proteomes" id="UP001367508">
    <property type="component" value="Unassembled WGS sequence"/>
</dbReference>
<keyword evidence="3" id="KW-1185">Reference proteome</keyword>
<feature type="transmembrane region" description="Helical" evidence="1">
    <location>
        <begin position="36"/>
        <end position="52"/>
    </location>
</feature>
<accession>A0AAN9PMR0</accession>
<dbReference type="PANTHER" id="PTHR34115">
    <property type="entry name" value="PROTEIN, PUTATIVE-RELATED"/>
    <property type="match status" value="1"/>
</dbReference>
<protein>
    <recommendedName>
        <fullName evidence="4">Transmembrane protein 107</fullName>
    </recommendedName>
</protein>
<keyword evidence="1" id="KW-0472">Membrane</keyword>
<feature type="transmembrane region" description="Helical" evidence="1">
    <location>
        <begin position="85"/>
        <end position="107"/>
    </location>
</feature>
<proteinExistence type="predicted"/>
<comment type="caution">
    <text evidence="2">The sequence shown here is derived from an EMBL/GenBank/DDBJ whole genome shotgun (WGS) entry which is preliminary data.</text>
</comment>
<reference evidence="2 3" key="1">
    <citation type="submission" date="2024-01" db="EMBL/GenBank/DDBJ databases">
        <title>The genomes of 5 underutilized Papilionoideae crops provide insights into root nodulation and disease resistanc.</title>
        <authorList>
            <person name="Jiang F."/>
        </authorList>
    </citation>
    <scope>NUCLEOTIDE SEQUENCE [LARGE SCALE GENOMIC DNA]</scope>
    <source>
        <strain evidence="2">LVBAO_FW01</strain>
        <tissue evidence="2">Leaves</tissue>
    </source>
</reference>
<feature type="transmembrane region" description="Helical" evidence="1">
    <location>
        <begin position="59"/>
        <end position="79"/>
    </location>
</feature>
<organism evidence="2 3">
    <name type="scientific">Canavalia gladiata</name>
    <name type="common">Sword bean</name>
    <name type="synonym">Dolichos gladiatus</name>
    <dbReference type="NCBI Taxonomy" id="3824"/>
    <lineage>
        <taxon>Eukaryota</taxon>
        <taxon>Viridiplantae</taxon>
        <taxon>Streptophyta</taxon>
        <taxon>Embryophyta</taxon>
        <taxon>Tracheophyta</taxon>
        <taxon>Spermatophyta</taxon>
        <taxon>Magnoliopsida</taxon>
        <taxon>eudicotyledons</taxon>
        <taxon>Gunneridae</taxon>
        <taxon>Pentapetalae</taxon>
        <taxon>rosids</taxon>
        <taxon>fabids</taxon>
        <taxon>Fabales</taxon>
        <taxon>Fabaceae</taxon>
        <taxon>Papilionoideae</taxon>
        <taxon>50 kb inversion clade</taxon>
        <taxon>NPAAA clade</taxon>
        <taxon>indigoferoid/millettioid clade</taxon>
        <taxon>Phaseoleae</taxon>
        <taxon>Canavalia</taxon>
    </lineage>
</organism>
<evidence type="ECO:0000313" key="3">
    <source>
        <dbReference type="Proteomes" id="UP001367508"/>
    </source>
</evidence>
<sequence>MNIMKHKIYSVIMGMELTAIGIKYDHSETNPFKQSSPITLFFYTVIFCHALASMADMSLSASIIFHVSGILGCEALFWILVTELLWYYIINLFLLLLASFCFFNYLAHIIHLLHLTSSRVANRNTQPHQDQV</sequence>
<evidence type="ECO:0008006" key="4">
    <source>
        <dbReference type="Google" id="ProtNLM"/>
    </source>
</evidence>